<dbReference type="Pfam" id="PF13561">
    <property type="entry name" value="adh_short_C2"/>
    <property type="match status" value="1"/>
</dbReference>
<keyword evidence="2" id="KW-0560">Oxidoreductase</keyword>
<dbReference type="SUPFAM" id="SSF51735">
    <property type="entry name" value="NAD(P)-binding Rossmann-fold domains"/>
    <property type="match status" value="1"/>
</dbReference>
<dbReference type="PRINTS" id="PR00081">
    <property type="entry name" value="GDHRDH"/>
</dbReference>
<name>A0ABX7W9E0_9GAMM</name>
<gene>
    <name evidence="4" type="ORF">HNO51_16705</name>
</gene>
<dbReference type="RefSeq" id="WP_197448377.1">
    <property type="nucleotide sequence ID" value="NZ_CP053381.1"/>
</dbReference>
<proteinExistence type="inferred from homology"/>
<dbReference type="EMBL" id="CP053381">
    <property type="protein sequence ID" value="QTP56182.1"/>
    <property type="molecule type" value="Genomic_DNA"/>
</dbReference>
<dbReference type="InterPro" id="IPR020904">
    <property type="entry name" value="Sc_DH/Rdtase_CS"/>
</dbReference>
<evidence type="ECO:0000313" key="5">
    <source>
        <dbReference type="Proteomes" id="UP000671868"/>
    </source>
</evidence>
<dbReference type="Gene3D" id="3.40.50.720">
    <property type="entry name" value="NAD(P)-binding Rossmann-like Domain"/>
    <property type="match status" value="1"/>
</dbReference>
<organism evidence="4 5">
    <name type="scientific">Billgrantia sulfidoxydans</name>
    <dbReference type="NCBI Taxonomy" id="2733484"/>
    <lineage>
        <taxon>Bacteria</taxon>
        <taxon>Pseudomonadati</taxon>
        <taxon>Pseudomonadota</taxon>
        <taxon>Gammaproteobacteria</taxon>
        <taxon>Oceanospirillales</taxon>
        <taxon>Halomonadaceae</taxon>
        <taxon>Billgrantia</taxon>
    </lineage>
</organism>
<dbReference type="PROSITE" id="PS00061">
    <property type="entry name" value="ADH_SHORT"/>
    <property type="match status" value="1"/>
</dbReference>
<dbReference type="PRINTS" id="PR00080">
    <property type="entry name" value="SDRFAMILY"/>
</dbReference>
<dbReference type="SMART" id="SM00822">
    <property type="entry name" value="PKS_KR"/>
    <property type="match status" value="1"/>
</dbReference>
<dbReference type="PANTHER" id="PTHR42760:SF133">
    <property type="entry name" value="3-OXOACYL-[ACYL-CARRIER-PROTEIN] REDUCTASE"/>
    <property type="match status" value="1"/>
</dbReference>
<comment type="similarity">
    <text evidence="1">Belongs to the short-chain dehydrogenases/reductases (SDR) family.</text>
</comment>
<reference evidence="4 5" key="1">
    <citation type="journal article" date="2021" name="Front. Microbiol.">
        <title>Aerobic Denitrification and Heterotrophic Sulfur Oxidation in the Genus Halomonas Revealed by Six Novel Species Characterizations and Genome-Based Analysis.</title>
        <authorList>
            <person name="Wang L."/>
            <person name="Shao Z."/>
        </authorList>
    </citation>
    <scope>NUCLEOTIDE SEQUENCE [LARGE SCALE GENOMIC DNA]</scope>
    <source>
        <strain evidence="4 5">MCCC 1A11059</strain>
    </source>
</reference>
<accession>A0ABX7W9E0</accession>
<evidence type="ECO:0000256" key="1">
    <source>
        <dbReference type="ARBA" id="ARBA00006484"/>
    </source>
</evidence>
<keyword evidence="5" id="KW-1185">Reference proteome</keyword>
<evidence type="ECO:0000313" key="4">
    <source>
        <dbReference type="EMBL" id="QTP56182.1"/>
    </source>
</evidence>
<dbReference type="InterPro" id="IPR057326">
    <property type="entry name" value="KR_dom"/>
</dbReference>
<dbReference type="InterPro" id="IPR002347">
    <property type="entry name" value="SDR_fam"/>
</dbReference>
<feature type="domain" description="Ketoreductase" evidence="3">
    <location>
        <begin position="10"/>
        <end position="189"/>
    </location>
</feature>
<evidence type="ECO:0000256" key="2">
    <source>
        <dbReference type="ARBA" id="ARBA00023002"/>
    </source>
</evidence>
<dbReference type="InterPro" id="IPR036291">
    <property type="entry name" value="NAD(P)-bd_dom_sf"/>
</dbReference>
<dbReference type="Proteomes" id="UP000671868">
    <property type="component" value="Chromosome"/>
</dbReference>
<protein>
    <submittedName>
        <fullName evidence="4">SDR family oxidoreductase</fullName>
    </submittedName>
</protein>
<evidence type="ECO:0000259" key="3">
    <source>
        <dbReference type="SMART" id="SM00822"/>
    </source>
</evidence>
<dbReference type="PANTHER" id="PTHR42760">
    <property type="entry name" value="SHORT-CHAIN DEHYDROGENASES/REDUCTASES FAMILY MEMBER"/>
    <property type="match status" value="1"/>
</dbReference>
<sequence>MQSSFDLDGRVALVTGGSSGLGRAMAEALAAAGARVVVAARRRQALEKSVASIEAQGGQAAALVVDLADAESLEHAANRAAEPFGAVTILVNAAGVNLRQPIEEVDLASWQLTLQLHLAAPFFLSRALVPGMREQGYGRIINLASLQSQRAFPDSAPYGAGKGGIVQLTRAMAEAWSRHGINANAIAPGFFPTELTAPVFNDPASVEALAGRTAIGRNGTMEDIAGPTVFLASPASGYVTGQTLYVDGGFTAK</sequence>